<gene>
    <name evidence="2" type="ORF">G3570_14400</name>
</gene>
<accession>A0A6M1T797</accession>
<dbReference type="Proteomes" id="UP000473278">
    <property type="component" value="Unassembled WGS sequence"/>
</dbReference>
<keyword evidence="1" id="KW-1133">Transmembrane helix</keyword>
<keyword evidence="1" id="KW-0812">Transmembrane</keyword>
<feature type="transmembrane region" description="Helical" evidence="1">
    <location>
        <begin position="21"/>
        <end position="42"/>
    </location>
</feature>
<evidence type="ECO:0000313" key="3">
    <source>
        <dbReference type="Proteomes" id="UP000473278"/>
    </source>
</evidence>
<proteinExistence type="predicted"/>
<dbReference type="Pfam" id="PF19578">
    <property type="entry name" value="DUF6090"/>
    <property type="match status" value="1"/>
</dbReference>
<evidence type="ECO:0000256" key="1">
    <source>
        <dbReference type="SAM" id="Phobius"/>
    </source>
</evidence>
<keyword evidence="3" id="KW-1185">Reference proteome</keyword>
<name>A0A6M1T797_9BACT</name>
<dbReference type="InterPro" id="IPR045749">
    <property type="entry name" value="DUF6090"/>
</dbReference>
<dbReference type="AlphaFoldDB" id="A0A6M1T797"/>
<keyword evidence="1" id="KW-0472">Membrane</keyword>
<reference evidence="2 3" key="1">
    <citation type="submission" date="2020-02" db="EMBL/GenBank/DDBJ databases">
        <title>Balneolaceae bacterium YR4-1, complete genome.</title>
        <authorList>
            <person name="Li Y."/>
            <person name="Wu S."/>
        </authorList>
    </citation>
    <scope>NUCLEOTIDE SEQUENCE [LARGE SCALE GENOMIC DNA]</scope>
    <source>
        <strain evidence="2 3">YR4-1</strain>
    </source>
</reference>
<protein>
    <submittedName>
        <fullName evidence="2">Uncharacterized protein</fullName>
    </submittedName>
</protein>
<organism evidence="2 3">
    <name type="scientific">Halalkalibaculum roseum</name>
    <dbReference type="NCBI Taxonomy" id="2709311"/>
    <lineage>
        <taxon>Bacteria</taxon>
        <taxon>Pseudomonadati</taxon>
        <taxon>Balneolota</taxon>
        <taxon>Balneolia</taxon>
        <taxon>Balneolales</taxon>
        <taxon>Balneolaceae</taxon>
        <taxon>Halalkalibaculum</taxon>
    </lineage>
</organism>
<dbReference type="EMBL" id="JAALLT010000004">
    <property type="protein sequence ID" value="NGP77835.1"/>
    <property type="molecule type" value="Genomic_DNA"/>
</dbReference>
<dbReference type="RefSeq" id="WP_165143532.1">
    <property type="nucleotide sequence ID" value="NZ_JAALLT010000004.1"/>
</dbReference>
<comment type="caution">
    <text evidence="2">The sequence shown here is derived from an EMBL/GenBank/DDBJ whole genome shotgun (WGS) entry which is preliminary data.</text>
</comment>
<sequence length="267" mass="31382">MLNFFRTIRKNLIEQANVRKYLLYAIGEILLVVIGILIALQFNTWKEERQHQLSEQTFYQTILDDLENDQKKMKHLSTFYKNRIENLSWLLNRVRNPDLGVKPEEFGIHTEPLYYNESAISFDATFEAAKSGGAFEKFSNKELLKKLVEYYSNFKQREDVLSSTLRFLENSFEPLMAAVPNDFLTEKTSDQVLTSDGNKGFYTLMESIQDQRNIDTQKQIENFLQETEFESYLIGDLGRSFNMTSQLELRSTQIMSLQEEIKSYLYD</sequence>
<evidence type="ECO:0000313" key="2">
    <source>
        <dbReference type="EMBL" id="NGP77835.1"/>
    </source>
</evidence>